<feature type="coiled-coil region" evidence="1">
    <location>
        <begin position="132"/>
        <end position="159"/>
    </location>
</feature>
<dbReference type="AlphaFoldDB" id="A0A833CGQ6"/>
<evidence type="ECO:0000256" key="1">
    <source>
        <dbReference type="SAM" id="Coils"/>
    </source>
</evidence>
<dbReference type="GO" id="GO:0003677">
    <property type="term" value="F:DNA binding"/>
    <property type="evidence" value="ECO:0007669"/>
    <property type="project" value="InterPro"/>
</dbReference>
<dbReference type="RefSeq" id="WP_151494759.1">
    <property type="nucleotide sequence ID" value="NZ_WBOA01000001.1"/>
</dbReference>
<dbReference type="PANTHER" id="PTHR36180:SF2">
    <property type="entry name" value="BRO FAMILY PROTEIN"/>
    <property type="match status" value="1"/>
</dbReference>
<evidence type="ECO:0000313" key="4">
    <source>
        <dbReference type="Proteomes" id="UP000460112"/>
    </source>
</evidence>
<dbReference type="Pfam" id="PF03374">
    <property type="entry name" value="ANT"/>
    <property type="match status" value="1"/>
</dbReference>
<dbReference type="EMBL" id="WBOA01000001">
    <property type="protein sequence ID" value="KAB1951834.1"/>
    <property type="molecule type" value="Genomic_DNA"/>
</dbReference>
<proteinExistence type="predicted"/>
<dbReference type="InterPro" id="IPR003497">
    <property type="entry name" value="BRO_N_domain"/>
</dbReference>
<gene>
    <name evidence="3" type="ORF">F8244_04850</name>
</gene>
<evidence type="ECO:0000313" key="3">
    <source>
        <dbReference type="EMBL" id="KAB1951834.1"/>
    </source>
</evidence>
<accession>A0A833CGQ6</accession>
<reference evidence="3 4" key="1">
    <citation type="submission" date="2019-09" db="EMBL/GenBank/DDBJ databases">
        <title>Investigation of probiotic properties of different lactic acid bacteria.</title>
        <authorList>
            <person name="Jaomanjaka F."/>
            <person name="Blanc P."/>
        </authorList>
    </citation>
    <scope>NUCLEOTIDE SEQUENCE [LARGE SCALE GENOMIC DNA]</scope>
    <source>
        <strain evidence="3 4">BIO6369</strain>
    </source>
</reference>
<comment type="caution">
    <text evidence="3">The sequence shown here is derived from an EMBL/GenBank/DDBJ whole genome shotgun (WGS) entry which is preliminary data.</text>
</comment>
<name>A0A833CGQ6_LACGS</name>
<sequence>MKMNNELQLFDFEKNQIRVLKINNEPWFVGKDVATILGYSNTRKALIDHVDDEDKKDGVTIRDSMGRSQLAVVINESGMYSLILSSKLPNAKKFKRWVTSEVLPAIRKEGAYITDDKAMQLMSDPQELGNFLLTIGNRVKALEAEKKELKDTNAKQAAKIARDADDVVFAKAIRYSHHAIPVGELAEILTQNGFVIGRNQLFQLLREEKYLSSFNHSWNVPMTQMVKRGLFRITHNLTRDGRGYSQTWVTPKGQKHIINKALRGKFDDTYQKVMVSTLNV</sequence>
<dbReference type="Pfam" id="PF02498">
    <property type="entry name" value="Bro-N"/>
    <property type="match status" value="1"/>
</dbReference>
<dbReference type="Proteomes" id="UP000460112">
    <property type="component" value="Unassembled WGS sequence"/>
</dbReference>
<dbReference type="InterPro" id="IPR005039">
    <property type="entry name" value="Ant_C"/>
</dbReference>
<dbReference type="SMART" id="SM01040">
    <property type="entry name" value="Bro-N"/>
    <property type="match status" value="1"/>
</dbReference>
<feature type="domain" description="Bro-N" evidence="2">
    <location>
        <begin position="4"/>
        <end position="110"/>
    </location>
</feature>
<protein>
    <submittedName>
        <fullName evidence="3">Phage antirepressor Ant</fullName>
    </submittedName>
</protein>
<dbReference type="PROSITE" id="PS51750">
    <property type="entry name" value="BRO_N"/>
    <property type="match status" value="1"/>
</dbReference>
<organism evidence="3 4">
    <name type="scientific">Lactobacillus gasseri</name>
    <dbReference type="NCBI Taxonomy" id="1596"/>
    <lineage>
        <taxon>Bacteria</taxon>
        <taxon>Bacillati</taxon>
        <taxon>Bacillota</taxon>
        <taxon>Bacilli</taxon>
        <taxon>Lactobacillales</taxon>
        <taxon>Lactobacillaceae</taxon>
        <taxon>Lactobacillus</taxon>
    </lineage>
</organism>
<dbReference type="PANTHER" id="PTHR36180">
    <property type="entry name" value="DNA-BINDING PROTEIN-RELATED-RELATED"/>
    <property type="match status" value="1"/>
</dbReference>
<keyword evidence="1" id="KW-0175">Coiled coil</keyword>
<evidence type="ECO:0000259" key="2">
    <source>
        <dbReference type="PROSITE" id="PS51750"/>
    </source>
</evidence>